<evidence type="ECO:0000313" key="16">
    <source>
        <dbReference type="EMBL" id="KKW91294.1"/>
    </source>
</evidence>
<proteinExistence type="inferred from homology"/>
<keyword evidence="4" id="KW-0410">Iron transport</keyword>
<dbReference type="STRING" id="56193.YP76_17180"/>
<comment type="similarity">
    <text evidence="11 12">Belongs to the TonB-dependent receptor family.</text>
</comment>
<dbReference type="PATRIC" id="fig|56193.3.peg.3598"/>
<evidence type="ECO:0000256" key="2">
    <source>
        <dbReference type="ARBA" id="ARBA00022448"/>
    </source>
</evidence>
<dbReference type="InterPro" id="IPR012910">
    <property type="entry name" value="Plug_dom"/>
</dbReference>
<keyword evidence="8 12" id="KW-0798">TonB box</keyword>
<dbReference type="InterPro" id="IPR000531">
    <property type="entry name" value="Beta-barrel_TonB"/>
</dbReference>
<feature type="domain" description="TonB-dependent receptor-like beta-barrel" evidence="14">
    <location>
        <begin position="260"/>
        <end position="776"/>
    </location>
</feature>
<evidence type="ECO:0000256" key="12">
    <source>
        <dbReference type="RuleBase" id="RU003357"/>
    </source>
</evidence>
<evidence type="ECO:0000256" key="7">
    <source>
        <dbReference type="ARBA" id="ARBA00023065"/>
    </source>
</evidence>
<feature type="chain" id="PRO_5005650543" description="TonB-dependent receptor" evidence="13">
    <location>
        <begin position="23"/>
        <end position="811"/>
    </location>
</feature>
<keyword evidence="3 11" id="KW-1134">Transmembrane beta strand</keyword>
<dbReference type="Pfam" id="PF07715">
    <property type="entry name" value="Plug"/>
    <property type="match status" value="1"/>
</dbReference>
<feature type="signal peptide" evidence="13">
    <location>
        <begin position="1"/>
        <end position="22"/>
    </location>
</feature>
<dbReference type="Gene3D" id="2.40.170.20">
    <property type="entry name" value="TonB-dependent receptor, beta-barrel domain"/>
    <property type="match status" value="2"/>
</dbReference>
<evidence type="ECO:0000256" key="1">
    <source>
        <dbReference type="ARBA" id="ARBA00004571"/>
    </source>
</evidence>
<dbReference type="Proteomes" id="UP000033874">
    <property type="component" value="Unassembled WGS sequence"/>
</dbReference>
<accession>A0A0M3ARZ9</accession>
<dbReference type="SUPFAM" id="SSF56935">
    <property type="entry name" value="Porins"/>
    <property type="match status" value="1"/>
</dbReference>
<evidence type="ECO:0000259" key="14">
    <source>
        <dbReference type="Pfam" id="PF00593"/>
    </source>
</evidence>
<dbReference type="EMBL" id="LBIC01000007">
    <property type="protein sequence ID" value="KKW91294.1"/>
    <property type="molecule type" value="Genomic_DNA"/>
</dbReference>
<dbReference type="InterPro" id="IPR039426">
    <property type="entry name" value="TonB-dep_rcpt-like"/>
</dbReference>
<evidence type="ECO:0000256" key="4">
    <source>
        <dbReference type="ARBA" id="ARBA00022496"/>
    </source>
</evidence>
<dbReference type="PANTHER" id="PTHR32552">
    <property type="entry name" value="FERRICHROME IRON RECEPTOR-RELATED"/>
    <property type="match status" value="1"/>
</dbReference>
<evidence type="ECO:0000256" key="6">
    <source>
        <dbReference type="ARBA" id="ARBA00023004"/>
    </source>
</evidence>
<protein>
    <recommendedName>
        <fullName evidence="18">TonB-dependent receptor</fullName>
    </recommendedName>
</protein>
<dbReference type="PANTHER" id="PTHR32552:SF81">
    <property type="entry name" value="TONB-DEPENDENT OUTER MEMBRANE RECEPTOR"/>
    <property type="match status" value="1"/>
</dbReference>
<name>A0A0M3ARZ9_9SPHN</name>
<evidence type="ECO:0000256" key="13">
    <source>
        <dbReference type="SAM" id="SignalP"/>
    </source>
</evidence>
<evidence type="ECO:0008006" key="18">
    <source>
        <dbReference type="Google" id="ProtNLM"/>
    </source>
</evidence>
<comment type="subcellular location">
    <subcellularLocation>
        <location evidence="1 11">Cell outer membrane</location>
        <topology evidence="1 11">Multi-pass membrane protein</topology>
    </subcellularLocation>
</comment>
<dbReference type="AlphaFoldDB" id="A0A0M3ARZ9"/>
<evidence type="ECO:0000256" key="5">
    <source>
        <dbReference type="ARBA" id="ARBA00022692"/>
    </source>
</evidence>
<evidence type="ECO:0000259" key="15">
    <source>
        <dbReference type="Pfam" id="PF07715"/>
    </source>
</evidence>
<organism evidence="16 17">
    <name type="scientific">Sphingobium chungbukense</name>
    <dbReference type="NCBI Taxonomy" id="56193"/>
    <lineage>
        <taxon>Bacteria</taxon>
        <taxon>Pseudomonadati</taxon>
        <taxon>Pseudomonadota</taxon>
        <taxon>Alphaproteobacteria</taxon>
        <taxon>Sphingomonadales</taxon>
        <taxon>Sphingomonadaceae</taxon>
        <taxon>Sphingobium</taxon>
    </lineage>
</organism>
<evidence type="ECO:0000256" key="10">
    <source>
        <dbReference type="ARBA" id="ARBA00023237"/>
    </source>
</evidence>
<reference evidence="16 17" key="1">
    <citation type="submission" date="2015-04" db="EMBL/GenBank/DDBJ databases">
        <title>Genome sequence of aromatic hydrocarbons-degrading Sphingobium chungbukense DJ77.</title>
        <authorList>
            <person name="Kim Y.-C."/>
            <person name="Chae J.-C."/>
        </authorList>
    </citation>
    <scope>NUCLEOTIDE SEQUENCE [LARGE SCALE GENOMIC DNA]</scope>
    <source>
        <strain evidence="16 17">DJ77</strain>
    </source>
</reference>
<keyword evidence="13" id="KW-0732">Signal</keyword>
<evidence type="ECO:0000256" key="3">
    <source>
        <dbReference type="ARBA" id="ARBA00022452"/>
    </source>
</evidence>
<comment type="caution">
    <text evidence="16">The sequence shown here is derived from an EMBL/GenBank/DDBJ whole genome shotgun (WGS) entry which is preliminary data.</text>
</comment>
<keyword evidence="9 11" id="KW-0472">Membrane</keyword>
<evidence type="ECO:0000313" key="17">
    <source>
        <dbReference type="Proteomes" id="UP000033874"/>
    </source>
</evidence>
<evidence type="ECO:0000256" key="11">
    <source>
        <dbReference type="PROSITE-ProRule" id="PRU01360"/>
    </source>
</evidence>
<dbReference type="PROSITE" id="PS52016">
    <property type="entry name" value="TONB_DEPENDENT_REC_3"/>
    <property type="match status" value="1"/>
</dbReference>
<feature type="domain" description="TonB-dependent receptor plug" evidence="15">
    <location>
        <begin position="57"/>
        <end position="160"/>
    </location>
</feature>
<evidence type="ECO:0000256" key="8">
    <source>
        <dbReference type="ARBA" id="ARBA00023077"/>
    </source>
</evidence>
<sequence>MLKLTTSVAALAYAALAMSANAQDVAADNKHPVSKAARADEAEIVVTGLKRDQAFVEVPVAVQVFDATAIQRAGITRPQDFLAMTPNVSFQVANHAGEFFVNIRGQTSIRQSEGAVAVVIDGVQLATQNEFNGELFDIQQIEVLKGPQGALYGRNASAGAIVITTKAPTDDFEGQVTAGYGNWNSSRMNGSVSGAIIPGKLRFRASVAFNDTDGPYTNINTGEKPMRSNEKLARLRLDWEAGENTNVDFRLNGSRLLGGAIAYNAQVVGTTIGGVPVTRIDTNDTSLPFTNDVPGRNRQDKFSTSLKIDHDFGFAKLTSVTSYNMISDNYQAKNYPYAGWSYGGNDFVSGALGGIDALVLFGDNTQKFRIANRAFIQELRLTSSNDGPLRWQAGVFFLKSKRRFTTEQGLNGRLPTDGAGNLLPPFSGLVSPITRNLIGGGSILPTRGIDGPETNNGTLNYDDNLYRARNFAPFGNIQYDITDNIEFQGALRYDIERRSIRTLTPDIANPFFGVATGAPQATYNLCVATTGRAAADCHADRTFKQMQPKATLTYKFPGRNGSIYAGYGKSFKSGGFNPIGTRDTLLVSLPNVLVQDSYGKEVADSYEIGFKSLWFNRRVSFNGAAYYTKVSNAQQFEFFPTGGIQSISQIKRTRIQGFEFDINARLTDTLTIFGGYGLADTKIVDIDSQDPVDRADIIGKRVPFAANYNLSAGFQLTQPINDRLDFLLRGDYSRTGSIWYDQRNQPNTKRDPVDLVNARIGLSSDRWELALWSKNLFNEKYNSEAVVILPIAHAVYRAPDRSVGVEAKVKF</sequence>
<keyword evidence="5 11" id="KW-0812">Transmembrane</keyword>
<evidence type="ECO:0000256" key="9">
    <source>
        <dbReference type="ARBA" id="ARBA00023136"/>
    </source>
</evidence>
<keyword evidence="2 11" id="KW-0813">Transport</keyword>
<dbReference type="InterPro" id="IPR036942">
    <property type="entry name" value="Beta-barrel_TonB_sf"/>
</dbReference>
<dbReference type="Pfam" id="PF00593">
    <property type="entry name" value="TonB_dep_Rec_b-barrel"/>
    <property type="match status" value="1"/>
</dbReference>
<dbReference type="GO" id="GO:0006826">
    <property type="term" value="P:iron ion transport"/>
    <property type="evidence" value="ECO:0007669"/>
    <property type="project" value="UniProtKB-KW"/>
</dbReference>
<dbReference type="GO" id="GO:0009279">
    <property type="term" value="C:cell outer membrane"/>
    <property type="evidence" value="ECO:0007669"/>
    <property type="project" value="UniProtKB-SubCell"/>
</dbReference>
<dbReference type="RefSeq" id="WP_046764809.1">
    <property type="nucleotide sequence ID" value="NZ_LBIC01000007.1"/>
</dbReference>
<keyword evidence="10 11" id="KW-0998">Cell outer membrane</keyword>
<keyword evidence="6" id="KW-0408">Iron</keyword>
<gene>
    <name evidence="16" type="ORF">YP76_17180</name>
</gene>
<keyword evidence="17" id="KW-1185">Reference proteome</keyword>
<keyword evidence="7" id="KW-0406">Ion transport</keyword>